<dbReference type="InterPro" id="IPR018393">
    <property type="entry name" value="NADHpl_OxRdtase_5_subgr"/>
</dbReference>
<evidence type="ECO:0000256" key="2">
    <source>
        <dbReference type="ARBA" id="ARBA00022692"/>
    </source>
</evidence>
<dbReference type="GO" id="GO:0016020">
    <property type="term" value="C:membrane"/>
    <property type="evidence" value="ECO:0007669"/>
    <property type="project" value="UniProtKB-SubCell"/>
</dbReference>
<dbReference type="GO" id="GO:0042773">
    <property type="term" value="P:ATP synthesis coupled electron transport"/>
    <property type="evidence" value="ECO:0007669"/>
    <property type="project" value="InterPro"/>
</dbReference>
<dbReference type="PANTHER" id="PTHR42829">
    <property type="entry name" value="NADH-UBIQUINONE OXIDOREDUCTASE CHAIN 5"/>
    <property type="match status" value="1"/>
</dbReference>
<dbReference type="GO" id="GO:0015990">
    <property type="term" value="P:electron transport coupled proton transport"/>
    <property type="evidence" value="ECO:0007669"/>
    <property type="project" value="TreeGrafter"/>
</dbReference>
<keyword evidence="4 6" id="KW-0472">Membrane</keyword>
<dbReference type="PRINTS" id="PR01434">
    <property type="entry name" value="NADHDHGNASE5"/>
</dbReference>
<evidence type="ECO:0000256" key="4">
    <source>
        <dbReference type="ARBA" id="ARBA00023136"/>
    </source>
</evidence>
<dbReference type="PANTHER" id="PTHR42829:SF2">
    <property type="entry name" value="NADH-UBIQUINONE OXIDOREDUCTASE CHAIN 5"/>
    <property type="match status" value="1"/>
</dbReference>
<evidence type="ECO:0000259" key="7">
    <source>
        <dbReference type="Pfam" id="PF00361"/>
    </source>
</evidence>
<dbReference type="Pfam" id="PF00361">
    <property type="entry name" value="Proton_antipo_M"/>
    <property type="match status" value="1"/>
</dbReference>
<dbReference type="AlphaFoldDB" id="A0A7C1JYY6"/>
<evidence type="ECO:0000256" key="5">
    <source>
        <dbReference type="RuleBase" id="RU000320"/>
    </source>
</evidence>
<feature type="domain" description="NADH-Ubiquinone oxidoreductase (complex I) chain 5 N-terminal" evidence="8">
    <location>
        <begin position="70"/>
        <end position="120"/>
    </location>
</feature>
<gene>
    <name evidence="9" type="ORF">ENQ20_02825</name>
</gene>
<keyword evidence="2 5" id="KW-0812">Transmembrane</keyword>
<feature type="transmembrane region" description="Helical" evidence="6">
    <location>
        <begin position="119"/>
        <end position="137"/>
    </location>
</feature>
<dbReference type="Gene3D" id="1.20.5.2700">
    <property type="match status" value="1"/>
</dbReference>
<dbReference type="GO" id="GO:0003954">
    <property type="term" value="F:NADH dehydrogenase activity"/>
    <property type="evidence" value="ECO:0007669"/>
    <property type="project" value="TreeGrafter"/>
</dbReference>
<feature type="transmembrane region" description="Helical" evidence="6">
    <location>
        <begin position="87"/>
        <end position="107"/>
    </location>
</feature>
<dbReference type="Pfam" id="PF00662">
    <property type="entry name" value="Proton_antipo_N"/>
    <property type="match status" value="1"/>
</dbReference>
<feature type="transmembrane region" description="Helical" evidence="6">
    <location>
        <begin position="252"/>
        <end position="272"/>
    </location>
</feature>
<organism evidence="9">
    <name type="scientific">Caldilinea aerophila</name>
    <dbReference type="NCBI Taxonomy" id="133453"/>
    <lineage>
        <taxon>Bacteria</taxon>
        <taxon>Bacillati</taxon>
        <taxon>Chloroflexota</taxon>
        <taxon>Caldilineae</taxon>
        <taxon>Caldilineales</taxon>
        <taxon>Caldilineaceae</taxon>
        <taxon>Caldilinea</taxon>
    </lineage>
</organism>
<dbReference type="InterPro" id="IPR001750">
    <property type="entry name" value="ND/Mrp_TM"/>
</dbReference>
<feature type="transmembrane region" description="Helical" evidence="6">
    <location>
        <begin position="312"/>
        <end position="338"/>
    </location>
</feature>
<feature type="transmembrane region" description="Helical" evidence="6">
    <location>
        <begin position="462"/>
        <end position="485"/>
    </location>
</feature>
<feature type="transmembrane region" description="Helical" evidence="6">
    <location>
        <begin position="505"/>
        <end position="526"/>
    </location>
</feature>
<keyword evidence="3 6" id="KW-1133">Transmembrane helix</keyword>
<comment type="caution">
    <text evidence="9">The sequence shown here is derived from an EMBL/GenBank/DDBJ whole genome shotgun (WGS) entry which is preliminary data.</text>
</comment>
<dbReference type="GO" id="GO:0012505">
    <property type="term" value="C:endomembrane system"/>
    <property type="evidence" value="ECO:0007669"/>
    <property type="project" value="UniProtKB-SubCell"/>
</dbReference>
<evidence type="ECO:0000256" key="6">
    <source>
        <dbReference type="SAM" id="Phobius"/>
    </source>
</evidence>
<sequence length="630" mass="68465">MFDLAWLLFAFPALGALIILFAGRWMSQKVVGWIASLAVVGSFAVSVMLWLGLLALPAEERSVTVQWWDWITIADFHAPAAVLLDPLSLVMAMVVTGVGALIHIYSIGYMDHEPRYQRYFFYLNFFILAMLTLVMSNNFLGMFVGWEGVGLASFLLIGFWFDKRDDLYGWYADCGKKAFIVNRVGDFGMILAMIMVWSTLGTVVFTELSEAAHHLAPATATIICLLLLLGATGKSAQIPLYVWLPDAMAGPTPVSALIHAATMVTAGVYMIIRTNALWHLSVDAGLVTAWIGILTALLAASIAIVQTDLKKILAYSTISQLGYMIAAAGLAAYGAALFHLVTHAFFKALLFLAAGSVMHATHGVLDINRLGGLRAKMPTTYRTFLIGAAALAGIPLLSGFFSKDAILVVALQKNFAIYGIGVVTALLTAIYSFRAVFVTFHGQPRDQHLYDHVHESGSIMTVPLWILAGLSLVGGVINLPFVLTLEHWLEPVIGEHEKIPLVLELLGITVSIVVAVLGVLTARALYLTQESWAKQLAQGFSVLRRPAENKWYVDELYDFLIVRPLKGIADWFASFFDPKVIDGAVNGVGGVLNDAGEAVRKLQNGAIPAYALSILAGAVAVLFYFLFFVG</sequence>
<feature type="transmembrane region" description="Helical" evidence="6">
    <location>
        <begin position="30"/>
        <end position="53"/>
    </location>
</feature>
<accession>A0A7C1JYY6</accession>
<dbReference type="GO" id="GO:0008137">
    <property type="term" value="F:NADH dehydrogenase (ubiquinone) activity"/>
    <property type="evidence" value="ECO:0007669"/>
    <property type="project" value="InterPro"/>
</dbReference>
<feature type="transmembrane region" description="Helical" evidence="6">
    <location>
        <begin position="384"/>
        <end position="403"/>
    </location>
</feature>
<feature type="transmembrane region" description="Helical" evidence="6">
    <location>
        <begin position="415"/>
        <end position="441"/>
    </location>
</feature>
<dbReference type="EMBL" id="DSMG01000038">
    <property type="protein sequence ID" value="HDX30409.1"/>
    <property type="molecule type" value="Genomic_DNA"/>
</dbReference>
<proteinExistence type="predicted"/>
<dbReference type="InterPro" id="IPR001516">
    <property type="entry name" value="Proton_antipo_N"/>
</dbReference>
<evidence type="ECO:0000256" key="3">
    <source>
        <dbReference type="ARBA" id="ARBA00022989"/>
    </source>
</evidence>
<feature type="transmembrane region" description="Helical" evidence="6">
    <location>
        <begin position="211"/>
        <end position="231"/>
    </location>
</feature>
<dbReference type="InterPro" id="IPR003945">
    <property type="entry name" value="NU5C-like"/>
</dbReference>
<feature type="transmembrane region" description="Helical" evidence="6">
    <location>
        <begin position="187"/>
        <end position="205"/>
    </location>
</feature>
<evidence type="ECO:0000313" key="9">
    <source>
        <dbReference type="EMBL" id="HDX30409.1"/>
    </source>
</evidence>
<dbReference type="NCBIfam" id="NF005141">
    <property type="entry name" value="PRK06590.1"/>
    <property type="match status" value="1"/>
</dbReference>
<evidence type="ECO:0000256" key="1">
    <source>
        <dbReference type="ARBA" id="ARBA00004127"/>
    </source>
</evidence>
<comment type="subcellular location">
    <subcellularLocation>
        <location evidence="1">Endomembrane system</location>
        <topology evidence="1">Multi-pass membrane protein</topology>
    </subcellularLocation>
    <subcellularLocation>
        <location evidence="5">Membrane</location>
        <topology evidence="5">Multi-pass membrane protein</topology>
    </subcellularLocation>
</comment>
<feature type="transmembrane region" description="Helical" evidence="6">
    <location>
        <begin position="143"/>
        <end position="161"/>
    </location>
</feature>
<reference evidence="9" key="1">
    <citation type="journal article" date="2020" name="mSystems">
        <title>Genome- and Community-Level Interaction Insights into Carbon Utilization and Element Cycling Functions of Hydrothermarchaeota in Hydrothermal Sediment.</title>
        <authorList>
            <person name="Zhou Z."/>
            <person name="Liu Y."/>
            <person name="Xu W."/>
            <person name="Pan J."/>
            <person name="Luo Z.H."/>
            <person name="Li M."/>
        </authorList>
    </citation>
    <scope>NUCLEOTIDE SEQUENCE [LARGE SCALE GENOMIC DNA]</scope>
    <source>
        <strain evidence="9">SpSt-289</strain>
    </source>
</reference>
<name>A0A7C1JYY6_9CHLR</name>
<feature type="transmembrane region" description="Helical" evidence="6">
    <location>
        <begin position="344"/>
        <end position="364"/>
    </location>
</feature>
<dbReference type="NCBIfam" id="TIGR01974">
    <property type="entry name" value="NDH_I_L"/>
    <property type="match status" value="1"/>
</dbReference>
<feature type="domain" description="NADH:quinone oxidoreductase/Mrp antiporter transmembrane" evidence="7">
    <location>
        <begin position="136"/>
        <end position="428"/>
    </location>
</feature>
<feature type="transmembrane region" description="Helical" evidence="6">
    <location>
        <begin position="6"/>
        <end position="23"/>
    </location>
</feature>
<dbReference type="PRINTS" id="PR01435">
    <property type="entry name" value="NPOXDRDTASE5"/>
</dbReference>
<protein>
    <submittedName>
        <fullName evidence="9">NADH-quinone oxidoreductase subunit L</fullName>
    </submittedName>
</protein>
<evidence type="ECO:0000259" key="8">
    <source>
        <dbReference type="Pfam" id="PF00662"/>
    </source>
</evidence>
<feature type="transmembrane region" description="Helical" evidence="6">
    <location>
        <begin position="609"/>
        <end position="629"/>
    </location>
</feature>
<feature type="transmembrane region" description="Helical" evidence="6">
    <location>
        <begin position="284"/>
        <end position="305"/>
    </location>
</feature>